<protein>
    <submittedName>
        <fullName evidence="3">PTS system fructose-specific transporter subunit IICB</fullName>
    </submittedName>
</protein>
<feature type="domain" description="PTS EIIA type-4" evidence="2">
    <location>
        <begin position="12"/>
        <end position="137"/>
    </location>
</feature>
<dbReference type="InterPro" id="IPR004701">
    <property type="entry name" value="PTS_EIIA_man-typ"/>
</dbReference>
<dbReference type="Proteomes" id="UP000322617">
    <property type="component" value="Chromosome"/>
</dbReference>
<sequence>MSRNMEAKNKGLAGIVVVSHSNTLAEEVINFVKVFKQEDFALENGGDAKKEVYGTNVENVKQAIIRADKGAGVLVFVDMGSSVFNAVKAIKELEGQVEAKIADAPFLEGVISAVAGNFDGIDLNDLKIIAEDSRKFTKLRKEI</sequence>
<accession>A0A510JP66</accession>
<evidence type="ECO:0000313" key="4">
    <source>
        <dbReference type="Proteomes" id="UP000322617"/>
    </source>
</evidence>
<proteinExistence type="predicted"/>
<dbReference type="GO" id="GO:0009401">
    <property type="term" value="P:phosphoenolpyruvate-dependent sugar phosphotransferase system"/>
    <property type="evidence" value="ECO:0007669"/>
    <property type="project" value="InterPro"/>
</dbReference>
<organism evidence="3 4">
    <name type="scientific">Leptotrichia shahii</name>
    <dbReference type="NCBI Taxonomy" id="157691"/>
    <lineage>
        <taxon>Bacteria</taxon>
        <taxon>Fusobacteriati</taxon>
        <taxon>Fusobacteriota</taxon>
        <taxon>Fusobacteriia</taxon>
        <taxon>Fusobacteriales</taxon>
        <taxon>Leptotrichiaceae</taxon>
        <taxon>Leptotrichia</taxon>
    </lineage>
</organism>
<evidence type="ECO:0000259" key="2">
    <source>
        <dbReference type="PROSITE" id="PS51096"/>
    </source>
</evidence>
<dbReference type="InterPro" id="IPR036662">
    <property type="entry name" value="PTS_EIIA_man-typ_sf"/>
</dbReference>
<dbReference type="Gene3D" id="3.40.50.510">
    <property type="entry name" value="Phosphotransferase system, mannose-type IIA component"/>
    <property type="match status" value="1"/>
</dbReference>
<dbReference type="GO" id="GO:0016020">
    <property type="term" value="C:membrane"/>
    <property type="evidence" value="ECO:0007669"/>
    <property type="project" value="InterPro"/>
</dbReference>
<dbReference type="GO" id="GO:0019563">
    <property type="term" value="P:glycerol catabolic process"/>
    <property type="evidence" value="ECO:0007669"/>
    <property type="project" value="InterPro"/>
</dbReference>
<dbReference type="PROSITE" id="PS51096">
    <property type="entry name" value="PTS_EIIA_TYPE_4"/>
    <property type="match status" value="1"/>
</dbReference>
<keyword evidence="4" id="KW-1185">Reference proteome</keyword>
<dbReference type="AlphaFoldDB" id="A0A510JP66"/>
<dbReference type="KEGG" id="lsz:JCM16776_1383"/>
<dbReference type="PANTHER" id="PTHR38594:SF1">
    <property type="entry name" value="PEP-DEPENDENT DIHYDROXYACETONE KINASE, PHOSPHORYL DONOR SUBUNIT DHAM"/>
    <property type="match status" value="1"/>
</dbReference>
<dbReference type="GO" id="GO:0047324">
    <property type="term" value="F:phosphoenolpyruvate-glycerone phosphotransferase activity"/>
    <property type="evidence" value="ECO:0007669"/>
    <property type="project" value="InterPro"/>
</dbReference>
<evidence type="ECO:0000256" key="1">
    <source>
        <dbReference type="ARBA" id="ARBA00022679"/>
    </source>
</evidence>
<dbReference type="Pfam" id="PF03610">
    <property type="entry name" value="EIIA-man"/>
    <property type="match status" value="1"/>
</dbReference>
<dbReference type="PANTHER" id="PTHR38594">
    <property type="entry name" value="PEP-DEPENDENT DIHYDROXYACETONE KINASE, PHOSPHORYL DONOR SUBUNIT DHAM"/>
    <property type="match status" value="1"/>
</dbReference>
<dbReference type="STRING" id="1122172.GCA_000373045_00027"/>
<dbReference type="RefSeq" id="WP_018449639.1">
    <property type="nucleotide sequence ID" value="NZ_AP019827.1"/>
</dbReference>
<reference evidence="3 4" key="1">
    <citation type="submission" date="2019-07" db="EMBL/GenBank/DDBJ databases">
        <title>Complete Genome Sequence of Leptotrichia shahii Strain JCM 16776.</title>
        <authorList>
            <person name="Watanabe S."/>
            <person name="Cui L."/>
        </authorList>
    </citation>
    <scope>NUCLEOTIDE SEQUENCE [LARGE SCALE GENOMIC DNA]</scope>
    <source>
        <strain evidence="3 4">JCM16776</strain>
    </source>
</reference>
<dbReference type="SUPFAM" id="SSF53062">
    <property type="entry name" value="PTS system fructose IIA component-like"/>
    <property type="match status" value="1"/>
</dbReference>
<gene>
    <name evidence="3" type="ORF">JCM16776_1383</name>
</gene>
<name>A0A510JP66_9FUSO</name>
<dbReference type="EMBL" id="AP019827">
    <property type="protein sequence ID" value="BBM41162.1"/>
    <property type="molecule type" value="Genomic_DNA"/>
</dbReference>
<dbReference type="InterPro" id="IPR039643">
    <property type="entry name" value="DhaM"/>
</dbReference>
<keyword evidence="1" id="KW-0808">Transferase</keyword>
<evidence type="ECO:0000313" key="3">
    <source>
        <dbReference type="EMBL" id="BBM41162.1"/>
    </source>
</evidence>